<feature type="signal peptide" evidence="6">
    <location>
        <begin position="1"/>
        <end position="21"/>
    </location>
</feature>
<dbReference type="AlphaFoldDB" id="A0A804K3T3"/>
<gene>
    <name evidence="8" type="ORF">GSMUA_340670.1</name>
</gene>
<dbReference type="GO" id="GO:0031347">
    <property type="term" value="P:regulation of defense response"/>
    <property type="evidence" value="ECO:0007669"/>
    <property type="project" value="UniProtKB-UniRule"/>
</dbReference>
<reference evidence="8" key="1">
    <citation type="submission" date="2021-03" db="EMBL/GenBank/DDBJ databases">
        <authorList>
            <consortium name="Genoscope - CEA"/>
            <person name="William W."/>
        </authorList>
    </citation>
    <scope>NUCLEOTIDE SEQUENCE</scope>
    <source>
        <strain evidence="8">Doubled-haploid Pahang</strain>
    </source>
</reference>
<feature type="region of interest" description="Disordered" evidence="5">
    <location>
        <begin position="132"/>
        <end position="151"/>
    </location>
</feature>
<keyword evidence="2 4" id="KW-1184">Jasmonic acid signaling pathway</keyword>
<comment type="function">
    <text evidence="4">Repressor of jasmonate responses.</text>
</comment>
<evidence type="ECO:0000313" key="10">
    <source>
        <dbReference type="Proteomes" id="UP000012960"/>
    </source>
</evidence>
<feature type="compositionally biased region" description="Basic and acidic residues" evidence="5">
    <location>
        <begin position="91"/>
        <end position="102"/>
    </location>
</feature>
<dbReference type="InterPro" id="IPR010399">
    <property type="entry name" value="Tify_dom"/>
</dbReference>
<dbReference type="EnsemblPlants" id="Ma08_t07040.1">
    <property type="protein sequence ID" value="Ma08_p07040.1"/>
    <property type="gene ID" value="Ma08_g07040"/>
</dbReference>
<evidence type="ECO:0000313" key="8">
    <source>
        <dbReference type="EMBL" id="CAG1830813.1"/>
    </source>
</evidence>
<dbReference type="PANTHER" id="PTHR33077">
    <property type="entry name" value="PROTEIN TIFY 4A-RELATED-RELATED"/>
    <property type="match status" value="1"/>
</dbReference>
<comment type="domain">
    <text evidence="4">The jas domain is required for interaction with COI1.</text>
</comment>
<evidence type="ECO:0000256" key="4">
    <source>
        <dbReference type="RuleBase" id="RU369065"/>
    </source>
</evidence>
<evidence type="ECO:0000256" key="3">
    <source>
        <dbReference type="ARBA" id="ARBA00022843"/>
    </source>
</evidence>
<dbReference type="SMART" id="SM00979">
    <property type="entry name" value="TIFY"/>
    <property type="match status" value="1"/>
</dbReference>
<comment type="similarity">
    <text evidence="1 4">Belongs to the TIFY/JAZ family.</text>
</comment>
<feature type="compositionally biased region" description="Pro residues" evidence="5">
    <location>
        <begin position="106"/>
        <end position="115"/>
    </location>
</feature>
<dbReference type="InterPro" id="IPR018467">
    <property type="entry name" value="CCT_CS"/>
</dbReference>
<comment type="subcellular location">
    <subcellularLocation>
        <location evidence="4">Nucleus</location>
    </subcellularLocation>
</comment>
<dbReference type="OMA" id="GSEPCHE"/>
<dbReference type="InterPro" id="IPR040390">
    <property type="entry name" value="TIFY/JAZ"/>
</dbReference>
<dbReference type="KEGG" id="mus:103993617"/>
<keyword evidence="4" id="KW-0539">Nucleus</keyword>
<evidence type="ECO:0000313" key="9">
    <source>
        <dbReference type="EnsemblPlants" id="Ma08_p07040.1"/>
    </source>
</evidence>
<protein>
    <recommendedName>
        <fullName evidence="4">Protein TIFY</fullName>
    </recommendedName>
    <alternativeName>
        <fullName evidence="4">Jasmonate ZIM domain-containing protein</fullName>
    </alternativeName>
</protein>
<dbReference type="GO" id="GO:0009611">
    <property type="term" value="P:response to wounding"/>
    <property type="evidence" value="ECO:0007669"/>
    <property type="project" value="UniProtKB-UniRule"/>
</dbReference>
<dbReference type="Proteomes" id="UP000012960">
    <property type="component" value="Unplaced"/>
</dbReference>
<organism evidence="9 10">
    <name type="scientific">Musa acuminata subsp. malaccensis</name>
    <name type="common">Wild banana</name>
    <name type="synonym">Musa malaccensis</name>
    <dbReference type="NCBI Taxonomy" id="214687"/>
    <lineage>
        <taxon>Eukaryota</taxon>
        <taxon>Viridiplantae</taxon>
        <taxon>Streptophyta</taxon>
        <taxon>Embryophyta</taxon>
        <taxon>Tracheophyta</taxon>
        <taxon>Spermatophyta</taxon>
        <taxon>Magnoliopsida</taxon>
        <taxon>Liliopsida</taxon>
        <taxon>Zingiberales</taxon>
        <taxon>Musaceae</taxon>
        <taxon>Musa</taxon>
    </lineage>
</organism>
<sequence>MTATDLLLLFVSLGSVDRCDTELSLSLSLSPGGVYHHGSDVSAGSSRSAEEKAAAQQPITIFYKGQMCVCDVTEVQARAIISAAERETEDAEAKKQSDRRPDSSSLPPPPAPVPPRVLNRSLSMKRSLQRFLQNRKTRAVDSSPPYDGAAV</sequence>
<evidence type="ECO:0000256" key="1">
    <source>
        <dbReference type="ARBA" id="ARBA00008614"/>
    </source>
</evidence>
<keyword evidence="6" id="KW-0732">Signal</keyword>
<proteinExistence type="inferred from homology"/>
<name>A0A804K3T3_MUSAM</name>
<dbReference type="Pfam" id="PF09425">
    <property type="entry name" value="Jas_motif"/>
    <property type="match status" value="1"/>
</dbReference>
<feature type="domain" description="Tify" evidence="7">
    <location>
        <begin position="52"/>
        <end position="86"/>
    </location>
</feature>
<keyword evidence="3" id="KW-0832">Ubl conjugation</keyword>
<accession>A0A804K3T3</accession>
<dbReference type="InParanoid" id="A0A804K3T3"/>
<feature type="region of interest" description="Disordered" evidence="5">
    <location>
        <begin position="84"/>
        <end position="125"/>
    </location>
</feature>
<dbReference type="OrthoDB" id="782771at2759"/>
<reference evidence="9" key="2">
    <citation type="submission" date="2021-05" db="UniProtKB">
        <authorList>
            <consortium name="EnsemblPlants"/>
        </authorList>
    </citation>
    <scope>IDENTIFICATION</scope>
    <source>
        <strain evidence="9">subsp. malaccensis</strain>
    </source>
</reference>
<dbReference type="Gramene" id="Ma08_t07040.1">
    <property type="protein sequence ID" value="Ma08_p07040.1"/>
    <property type="gene ID" value="Ma08_g07040"/>
</dbReference>
<evidence type="ECO:0000256" key="5">
    <source>
        <dbReference type="SAM" id="MobiDB-lite"/>
    </source>
</evidence>
<dbReference type="PROSITE" id="PS51320">
    <property type="entry name" value="TIFY"/>
    <property type="match status" value="1"/>
</dbReference>
<keyword evidence="10" id="KW-1185">Reference proteome</keyword>
<feature type="chain" id="PRO_5033612003" description="Protein TIFY" evidence="6">
    <location>
        <begin position="22"/>
        <end position="151"/>
    </location>
</feature>
<evidence type="ECO:0000256" key="6">
    <source>
        <dbReference type="SAM" id="SignalP"/>
    </source>
</evidence>
<dbReference type="EMBL" id="HG996472">
    <property type="protein sequence ID" value="CAG1830813.1"/>
    <property type="molecule type" value="Genomic_DNA"/>
</dbReference>
<dbReference type="Pfam" id="PF06200">
    <property type="entry name" value="tify"/>
    <property type="match status" value="1"/>
</dbReference>
<dbReference type="PANTHER" id="PTHR33077:SF17">
    <property type="entry name" value="PROTEIN TIFY 5B"/>
    <property type="match status" value="1"/>
</dbReference>
<evidence type="ECO:0000256" key="2">
    <source>
        <dbReference type="ARBA" id="ARBA00022819"/>
    </source>
</evidence>
<dbReference type="GO" id="GO:2000022">
    <property type="term" value="P:regulation of jasmonic acid mediated signaling pathway"/>
    <property type="evidence" value="ECO:0007669"/>
    <property type="project" value="UniProtKB-UniRule"/>
</dbReference>
<dbReference type="GO" id="GO:0005634">
    <property type="term" value="C:nucleus"/>
    <property type="evidence" value="ECO:0007669"/>
    <property type="project" value="UniProtKB-SubCell"/>
</dbReference>
<evidence type="ECO:0000259" key="7">
    <source>
        <dbReference type="PROSITE" id="PS51320"/>
    </source>
</evidence>
<dbReference type="FunCoup" id="A0A804K3T3">
    <property type="interactions" value="20"/>
</dbReference>